<evidence type="ECO:0000313" key="9">
    <source>
        <dbReference type="EMBL" id="MBC5732118.1"/>
    </source>
</evidence>
<evidence type="ECO:0000256" key="2">
    <source>
        <dbReference type="ARBA" id="ARBA00012682"/>
    </source>
</evidence>
<organism evidence="9 10">
    <name type="scientific">Lawsonibacter hominis</name>
    <dbReference type="NCBI Taxonomy" id="2763053"/>
    <lineage>
        <taxon>Bacteria</taxon>
        <taxon>Bacillati</taxon>
        <taxon>Bacillota</taxon>
        <taxon>Clostridia</taxon>
        <taxon>Eubacteriales</taxon>
        <taxon>Oscillospiraceae</taxon>
        <taxon>Lawsonibacter</taxon>
    </lineage>
</organism>
<dbReference type="InterPro" id="IPR019833">
    <property type="entry name" value="Mn/Fe_SOD_BS"/>
</dbReference>
<dbReference type="PROSITE" id="PS00088">
    <property type="entry name" value="SOD_MN"/>
    <property type="match status" value="1"/>
</dbReference>
<feature type="binding site" evidence="5">
    <location>
        <position position="173"/>
    </location>
    <ligand>
        <name>Mn(2+)</name>
        <dbReference type="ChEBI" id="CHEBI:29035"/>
    </ligand>
</feature>
<dbReference type="PRINTS" id="PR01703">
    <property type="entry name" value="MNSODISMTASE"/>
</dbReference>
<dbReference type="AlphaFoldDB" id="A0A8J6J1K8"/>
<dbReference type="PIRSF" id="PIRSF000349">
    <property type="entry name" value="SODismutase"/>
    <property type="match status" value="1"/>
</dbReference>
<dbReference type="Gene3D" id="3.55.40.20">
    <property type="entry name" value="Iron/manganese superoxide dismutase, C-terminal domain"/>
    <property type="match status" value="1"/>
</dbReference>
<dbReference type="EMBL" id="JACOPP010000001">
    <property type="protein sequence ID" value="MBC5732118.1"/>
    <property type="molecule type" value="Genomic_DNA"/>
</dbReference>
<keyword evidence="4 6" id="KW-0560">Oxidoreductase</keyword>
<feature type="domain" description="Manganese/iron superoxide dismutase C-terminal" evidence="8">
    <location>
        <begin position="101"/>
        <end position="202"/>
    </location>
</feature>
<evidence type="ECO:0000259" key="8">
    <source>
        <dbReference type="Pfam" id="PF02777"/>
    </source>
</evidence>
<dbReference type="InterPro" id="IPR036314">
    <property type="entry name" value="SOD_C_sf"/>
</dbReference>
<dbReference type="RefSeq" id="WP_186906083.1">
    <property type="nucleotide sequence ID" value="NZ_JACOPP010000001.1"/>
</dbReference>
<reference evidence="9" key="1">
    <citation type="submission" date="2020-08" db="EMBL/GenBank/DDBJ databases">
        <title>Genome public.</title>
        <authorList>
            <person name="Liu C."/>
            <person name="Sun Q."/>
        </authorList>
    </citation>
    <scope>NUCLEOTIDE SEQUENCE</scope>
    <source>
        <strain evidence="9">NSJ-51</strain>
    </source>
</reference>
<dbReference type="Pfam" id="PF02777">
    <property type="entry name" value="Sod_Fe_C"/>
    <property type="match status" value="1"/>
</dbReference>
<evidence type="ECO:0000256" key="3">
    <source>
        <dbReference type="ARBA" id="ARBA00022723"/>
    </source>
</evidence>
<dbReference type="InterPro" id="IPR036324">
    <property type="entry name" value="Mn/Fe_SOD_N_sf"/>
</dbReference>
<dbReference type="SUPFAM" id="SSF54719">
    <property type="entry name" value="Fe,Mn superoxide dismutase (SOD), C-terminal domain"/>
    <property type="match status" value="1"/>
</dbReference>
<comment type="catalytic activity">
    <reaction evidence="6">
        <text>2 superoxide + 2 H(+) = H2O2 + O2</text>
        <dbReference type="Rhea" id="RHEA:20696"/>
        <dbReference type="ChEBI" id="CHEBI:15378"/>
        <dbReference type="ChEBI" id="CHEBI:15379"/>
        <dbReference type="ChEBI" id="CHEBI:16240"/>
        <dbReference type="ChEBI" id="CHEBI:18421"/>
        <dbReference type="EC" id="1.15.1.1"/>
    </reaction>
</comment>
<dbReference type="InterPro" id="IPR019831">
    <property type="entry name" value="Mn/Fe_SOD_N"/>
</dbReference>
<feature type="binding site" evidence="5">
    <location>
        <position position="31"/>
    </location>
    <ligand>
        <name>Mn(2+)</name>
        <dbReference type="ChEBI" id="CHEBI:29035"/>
    </ligand>
</feature>
<comment type="similarity">
    <text evidence="1 6">Belongs to the iron/manganese superoxide dismutase family.</text>
</comment>
<gene>
    <name evidence="9" type="ORF">H8S57_00045</name>
</gene>
<evidence type="ECO:0000256" key="5">
    <source>
        <dbReference type="PIRSR" id="PIRSR000349-1"/>
    </source>
</evidence>
<proteinExistence type="inferred from homology"/>
<evidence type="ECO:0000256" key="4">
    <source>
        <dbReference type="ARBA" id="ARBA00023002"/>
    </source>
</evidence>
<dbReference type="PANTHER" id="PTHR43595">
    <property type="entry name" value="37S RIBOSOMAL PROTEIN S26, MITOCHONDRIAL"/>
    <property type="match status" value="1"/>
</dbReference>
<dbReference type="SUPFAM" id="SSF46609">
    <property type="entry name" value="Fe,Mn superoxide dismutase (SOD), N-terminal domain"/>
    <property type="match status" value="1"/>
</dbReference>
<dbReference type="EC" id="1.15.1.1" evidence="2 6"/>
<dbReference type="PANTHER" id="PTHR43595:SF2">
    <property type="entry name" value="SMALL RIBOSOMAL SUBUNIT PROTEIN MS42"/>
    <property type="match status" value="1"/>
</dbReference>
<dbReference type="InterPro" id="IPR001189">
    <property type="entry name" value="Mn/Fe_SOD"/>
</dbReference>
<feature type="binding site" evidence="5">
    <location>
        <position position="169"/>
    </location>
    <ligand>
        <name>Mn(2+)</name>
        <dbReference type="ChEBI" id="CHEBI:29035"/>
    </ligand>
</feature>
<protein>
    <recommendedName>
        <fullName evidence="2 6">Superoxide dismutase</fullName>
        <ecNumber evidence="2 6">1.15.1.1</ecNumber>
    </recommendedName>
</protein>
<dbReference type="GO" id="GO:0004784">
    <property type="term" value="F:superoxide dismutase activity"/>
    <property type="evidence" value="ECO:0007669"/>
    <property type="project" value="UniProtKB-EC"/>
</dbReference>
<dbReference type="GO" id="GO:0005737">
    <property type="term" value="C:cytoplasm"/>
    <property type="evidence" value="ECO:0007669"/>
    <property type="project" value="TreeGrafter"/>
</dbReference>
<name>A0A8J6J1K8_9FIRM</name>
<sequence>MELRYPYQLPPLPYAYDALEDEISEKTLHFHHDKHLKSYIDNLNTALADRPEEQNKTLEELLRHLDCLSEPKRTAIRNNGGGVYNHLLYFNCLSPERGLRPSGGLAAALERDFGSYDDWRAAMKAAALGQFGSGYAWLVCERSGALSVLKTANQDSPLSLGLWPLLCVDVWEHAYYLDYQNRRPDYVERWFERIHWPFVQQRYEQR</sequence>
<keyword evidence="3 5" id="KW-0479">Metal-binding</keyword>
<evidence type="ECO:0000259" key="7">
    <source>
        <dbReference type="Pfam" id="PF00081"/>
    </source>
</evidence>
<dbReference type="GO" id="GO:0046872">
    <property type="term" value="F:metal ion binding"/>
    <property type="evidence" value="ECO:0007669"/>
    <property type="project" value="UniProtKB-KW"/>
</dbReference>
<evidence type="ECO:0000256" key="6">
    <source>
        <dbReference type="RuleBase" id="RU000414"/>
    </source>
</evidence>
<dbReference type="InterPro" id="IPR019832">
    <property type="entry name" value="Mn/Fe_SOD_C"/>
</dbReference>
<dbReference type="Pfam" id="PF00081">
    <property type="entry name" value="Sod_Fe_N"/>
    <property type="match status" value="1"/>
</dbReference>
<evidence type="ECO:0000256" key="1">
    <source>
        <dbReference type="ARBA" id="ARBA00008714"/>
    </source>
</evidence>
<dbReference type="Proteomes" id="UP000661435">
    <property type="component" value="Unassembled WGS sequence"/>
</dbReference>
<accession>A0A8J6J1K8</accession>
<dbReference type="Gene3D" id="1.10.287.990">
    <property type="entry name" value="Fe,Mn superoxide dismutase (SOD) domain"/>
    <property type="match status" value="1"/>
</dbReference>
<evidence type="ECO:0000313" key="10">
    <source>
        <dbReference type="Proteomes" id="UP000661435"/>
    </source>
</evidence>
<feature type="binding site" evidence="5">
    <location>
        <position position="86"/>
    </location>
    <ligand>
        <name>Mn(2+)</name>
        <dbReference type="ChEBI" id="CHEBI:29035"/>
    </ligand>
</feature>
<feature type="domain" description="Manganese/iron superoxide dismutase N-terminal" evidence="7">
    <location>
        <begin position="7"/>
        <end position="94"/>
    </location>
</feature>
<comment type="caution">
    <text evidence="9">The sequence shown here is derived from an EMBL/GenBank/DDBJ whole genome shotgun (WGS) entry which is preliminary data.</text>
</comment>
<keyword evidence="10" id="KW-1185">Reference proteome</keyword>
<comment type="function">
    <text evidence="6">Destroys radicals which are normally produced within the cells and which are toxic to biological systems.</text>
</comment>